<dbReference type="InterPro" id="IPR029056">
    <property type="entry name" value="Ribokinase-like"/>
</dbReference>
<keyword evidence="1" id="KW-0808">Transferase</keyword>
<feature type="domain" description="Carbohydrate kinase PfkB" evidence="3">
    <location>
        <begin position="8"/>
        <end position="298"/>
    </location>
</feature>
<dbReference type="PANTHER" id="PTHR10584">
    <property type="entry name" value="SUGAR KINASE"/>
    <property type="match status" value="1"/>
</dbReference>
<gene>
    <name evidence="4" type="ORF">ENL21_07755</name>
</gene>
<dbReference type="SUPFAM" id="SSF53613">
    <property type="entry name" value="Ribokinase-like"/>
    <property type="match status" value="1"/>
</dbReference>
<reference evidence="4" key="1">
    <citation type="journal article" date="2020" name="mSystems">
        <title>Genome- and Community-Level Interaction Insights into Carbon Utilization and Element Cycling Functions of Hydrothermarchaeota in Hydrothermal Sediment.</title>
        <authorList>
            <person name="Zhou Z."/>
            <person name="Liu Y."/>
            <person name="Xu W."/>
            <person name="Pan J."/>
            <person name="Luo Z.H."/>
            <person name="Li M."/>
        </authorList>
    </citation>
    <scope>NUCLEOTIDE SEQUENCE [LARGE SCALE GENOMIC DNA]</scope>
    <source>
        <strain evidence="4">HyVt-76</strain>
    </source>
</reference>
<dbReference type="GO" id="GO:0016301">
    <property type="term" value="F:kinase activity"/>
    <property type="evidence" value="ECO:0007669"/>
    <property type="project" value="UniProtKB-KW"/>
</dbReference>
<name>A0A7V5LJM7_CALAY</name>
<evidence type="ECO:0000256" key="1">
    <source>
        <dbReference type="ARBA" id="ARBA00022679"/>
    </source>
</evidence>
<dbReference type="EMBL" id="DRTD01000578">
    <property type="protein sequence ID" value="HHE55661.1"/>
    <property type="molecule type" value="Genomic_DNA"/>
</dbReference>
<evidence type="ECO:0000313" key="4">
    <source>
        <dbReference type="EMBL" id="HHE55661.1"/>
    </source>
</evidence>
<keyword evidence="2 4" id="KW-0418">Kinase</keyword>
<dbReference type="PANTHER" id="PTHR10584:SF166">
    <property type="entry name" value="RIBOKINASE"/>
    <property type="match status" value="1"/>
</dbReference>
<accession>A0A7V5LJM7</accession>
<dbReference type="Proteomes" id="UP000886111">
    <property type="component" value="Unassembled WGS sequence"/>
</dbReference>
<organism evidence="4">
    <name type="scientific">Caldithrix abyssi</name>
    <dbReference type="NCBI Taxonomy" id="187145"/>
    <lineage>
        <taxon>Bacteria</taxon>
        <taxon>Pseudomonadati</taxon>
        <taxon>Calditrichota</taxon>
        <taxon>Calditrichia</taxon>
        <taxon>Calditrichales</taxon>
        <taxon>Calditrichaceae</taxon>
        <taxon>Caldithrix</taxon>
    </lineage>
</organism>
<comment type="caution">
    <text evidence="4">The sequence shown here is derived from an EMBL/GenBank/DDBJ whole genome shotgun (WGS) entry which is preliminary data.</text>
</comment>
<protein>
    <submittedName>
        <fullName evidence="4">Carbohydrate kinase family protein</fullName>
    </submittedName>
</protein>
<dbReference type="CDD" id="cd01166">
    <property type="entry name" value="KdgK"/>
    <property type="match status" value="1"/>
</dbReference>
<dbReference type="Gene3D" id="3.40.1190.20">
    <property type="match status" value="1"/>
</dbReference>
<evidence type="ECO:0000256" key="2">
    <source>
        <dbReference type="ARBA" id="ARBA00022777"/>
    </source>
</evidence>
<dbReference type="Pfam" id="PF00294">
    <property type="entry name" value="PfkB"/>
    <property type="match status" value="1"/>
</dbReference>
<dbReference type="InterPro" id="IPR011611">
    <property type="entry name" value="PfkB_dom"/>
</dbReference>
<evidence type="ECO:0000259" key="3">
    <source>
        <dbReference type="Pfam" id="PF00294"/>
    </source>
</evidence>
<proteinExistence type="predicted"/>
<dbReference type="AlphaFoldDB" id="A0A7V5LJM7"/>
<sequence>MAQKKYDALVVGELNVDLILNKIDGFPEIGKEKLAEEMTLTLGSSSAIFASNLSALGAKVAFVGKIGHDQFGELVLQSLENKGVSTEFIIQDKTLNTGATIVLNYDEDRAMLTHPGAMNHLTIKDITPEILKTARHLHFSSYYLQPGIREDVDQLFKMAKENGLTTSFDMQWDPEEKWQLPVQKILPFVDVFLPNRQELIYLTGQINLKEAIKKLRDNANTVVVKMGNEGSFLFDTKAKLEKTLPAYKNEQVVDAIGAGDSFNAGFIFKFIQGAPLEECQRFGNLCGAINTTAAGGTSAFQNYEQIMKIARERFGYED</sequence>